<dbReference type="EMBL" id="CAJNNV010030873">
    <property type="protein sequence ID" value="CAE8634002.1"/>
    <property type="molecule type" value="Genomic_DNA"/>
</dbReference>
<dbReference type="AlphaFoldDB" id="A0A813H8J2"/>
<gene>
    <name evidence="2" type="ORF">PGLA1383_LOCUS49676</name>
</gene>
<protein>
    <submittedName>
        <fullName evidence="2">Uncharacterized protein</fullName>
    </submittedName>
</protein>
<feature type="compositionally biased region" description="Basic and acidic residues" evidence="1">
    <location>
        <begin position="275"/>
        <end position="284"/>
    </location>
</feature>
<reference evidence="2" key="1">
    <citation type="submission" date="2021-02" db="EMBL/GenBank/DDBJ databases">
        <authorList>
            <person name="Dougan E. K."/>
            <person name="Rhodes N."/>
            <person name="Thang M."/>
            <person name="Chan C."/>
        </authorList>
    </citation>
    <scope>NUCLEOTIDE SEQUENCE</scope>
</reference>
<feature type="region of interest" description="Disordered" evidence="1">
    <location>
        <begin position="275"/>
        <end position="362"/>
    </location>
</feature>
<dbReference type="OrthoDB" id="416524at2759"/>
<evidence type="ECO:0000313" key="2">
    <source>
        <dbReference type="EMBL" id="CAE8634002.1"/>
    </source>
</evidence>
<evidence type="ECO:0000313" key="3">
    <source>
        <dbReference type="Proteomes" id="UP000654075"/>
    </source>
</evidence>
<keyword evidence="3" id="KW-1185">Reference proteome</keyword>
<feature type="compositionally biased region" description="Basic and acidic residues" evidence="1">
    <location>
        <begin position="351"/>
        <end position="362"/>
    </location>
</feature>
<accession>A0A813H8J2</accession>
<name>A0A813H8J2_POLGL</name>
<dbReference type="Proteomes" id="UP000654075">
    <property type="component" value="Unassembled WGS sequence"/>
</dbReference>
<feature type="compositionally biased region" description="Basic residues" evidence="1">
    <location>
        <begin position="323"/>
        <end position="333"/>
    </location>
</feature>
<comment type="caution">
    <text evidence="2">The sequence shown here is derived from an EMBL/GenBank/DDBJ whole genome shotgun (WGS) entry which is preliminary data.</text>
</comment>
<sequence>MDADDEEDQTQMVLASGAASASGKSAKSAKKAVKALIRAFLCFACGETSQDAEAWGDYDEHGNPAGDGCFICASTGLEGWGLEWAECRKEIDTNKMFKIGFKAARKVKIGADQTDFMPPSLVQTTNERGTEVYFEVGLVTASELLKLSKGVAASAVKMKTTAERNEHGEKQDLYLISLAGMEAGDVAAMRKIKVFDRVHLSHGQLLLQPCNQIRLEQGEVVFDHNFAREVAQKTDGLKPAGRLRLPTLASIQEKADMVITNRRLAEAALAGDKSLEGVEVRSEETGSESDGDENDQKAKAGAPKRALGIMVASRLQSEGKKGGKDKKKSTPKKNARERSPSPSSVHSKSRLFQDSEGKDQLDEEMRKVAAKCKTTVSSLGNLNVQRILLGEKLGVSISSAKRILISLEQDKVKEHVILRHRITLCERANALANDLNDLPKRDLILHLKCMMDEGFVLPLRIMLQVTERHATDVMKDMLESMSDEEECGKKIADCVALFSVWRCGSGTVAAFDPLSPKYEAIAAGLLDTEAAGDLMDGSSQPNEEDAGRQWQFLKAADKFIKKVAFVAELSQDTSIADAKNKLADLKAELGCSRVLKTEAVLCLALSNKVKETSKNIIRKELADCSGGIVEEEKVQPAVLAAAKA</sequence>
<proteinExistence type="predicted"/>
<evidence type="ECO:0000256" key="1">
    <source>
        <dbReference type="SAM" id="MobiDB-lite"/>
    </source>
</evidence>
<organism evidence="2 3">
    <name type="scientific">Polarella glacialis</name>
    <name type="common">Dinoflagellate</name>
    <dbReference type="NCBI Taxonomy" id="89957"/>
    <lineage>
        <taxon>Eukaryota</taxon>
        <taxon>Sar</taxon>
        <taxon>Alveolata</taxon>
        <taxon>Dinophyceae</taxon>
        <taxon>Suessiales</taxon>
        <taxon>Suessiaceae</taxon>
        <taxon>Polarella</taxon>
    </lineage>
</organism>
<dbReference type="OMA" id="CELANGM"/>